<dbReference type="SUPFAM" id="SSF46785">
    <property type="entry name" value="Winged helix' DNA-binding domain"/>
    <property type="match status" value="1"/>
</dbReference>
<dbReference type="SMART" id="SM00344">
    <property type="entry name" value="HTH_ASNC"/>
    <property type="match status" value="1"/>
</dbReference>
<accession>A0ABT6N018</accession>
<dbReference type="Gene3D" id="1.10.10.10">
    <property type="entry name" value="Winged helix-like DNA-binding domain superfamily/Winged helix DNA-binding domain"/>
    <property type="match status" value="1"/>
</dbReference>
<reference evidence="5" key="1">
    <citation type="submission" date="2023-04" db="EMBL/GenBank/DDBJ databases">
        <title>Sphingomonas sp. MAHUQ-71 isolated from rice field.</title>
        <authorList>
            <person name="Huq M.A."/>
        </authorList>
    </citation>
    <scope>NUCLEOTIDE SEQUENCE</scope>
    <source>
        <strain evidence="5">MAHUQ-71</strain>
    </source>
</reference>
<keyword evidence="2" id="KW-0238">DNA-binding</keyword>
<dbReference type="Pfam" id="PF13412">
    <property type="entry name" value="HTH_24"/>
    <property type="match status" value="1"/>
</dbReference>
<dbReference type="Gene3D" id="3.30.70.920">
    <property type="match status" value="1"/>
</dbReference>
<keyword evidence="3" id="KW-0804">Transcription</keyword>
<organism evidence="5 6">
    <name type="scientific">Sphingomonas oryzagri</name>
    <dbReference type="NCBI Taxonomy" id="3042314"/>
    <lineage>
        <taxon>Bacteria</taxon>
        <taxon>Pseudomonadati</taxon>
        <taxon>Pseudomonadota</taxon>
        <taxon>Alphaproteobacteria</taxon>
        <taxon>Sphingomonadales</taxon>
        <taxon>Sphingomonadaceae</taxon>
        <taxon>Sphingomonas</taxon>
    </lineage>
</organism>
<dbReference type="PROSITE" id="PS50956">
    <property type="entry name" value="HTH_ASNC_2"/>
    <property type="match status" value="1"/>
</dbReference>
<dbReference type="SUPFAM" id="SSF54909">
    <property type="entry name" value="Dimeric alpha+beta barrel"/>
    <property type="match status" value="1"/>
</dbReference>
<evidence type="ECO:0000256" key="3">
    <source>
        <dbReference type="ARBA" id="ARBA00023163"/>
    </source>
</evidence>
<dbReference type="InterPro" id="IPR011008">
    <property type="entry name" value="Dimeric_a/b-barrel"/>
</dbReference>
<keyword evidence="6" id="KW-1185">Reference proteome</keyword>
<name>A0ABT6N018_9SPHN</name>
<dbReference type="InterPro" id="IPR019888">
    <property type="entry name" value="Tscrpt_reg_AsnC-like"/>
</dbReference>
<evidence type="ECO:0000313" key="6">
    <source>
        <dbReference type="Proteomes" id="UP001160625"/>
    </source>
</evidence>
<evidence type="ECO:0000256" key="2">
    <source>
        <dbReference type="ARBA" id="ARBA00023125"/>
    </source>
</evidence>
<dbReference type="InterPro" id="IPR000485">
    <property type="entry name" value="AsnC-type_HTH_dom"/>
</dbReference>
<dbReference type="PRINTS" id="PR00033">
    <property type="entry name" value="HTHASNC"/>
</dbReference>
<feature type="domain" description="HTH asnC-type" evidence="4">
    <location>
        <begin position="8"/>
        <end position="69"/>
    </location>
</feature>
<evidence type="ECO:0000259" key="4">
    <source>
        <dbReference type="PROSITE" id="PS50956"/>
    </source>
</evidence>
<gene>
    <name evidence="5" type="ORF">QGN17_06630</name>
</gene>
<protein>
    <submittedName>
        <fullName evidence="5">Lrp/AsnC family transcriptional regulator</fullName>
    </submittedName>
</protein>
<dbReference type="RefSeq" id="WP_281043709.1">
    <property type="nucleotide sequence ID" value="NZ_JARYGZ010000001.1"/>
</dbReference>
<dbReference type="PANTHER" id="PTHR30154:SF46">
    <property type="entry name" value="TRANSCRIPTIONAL REGULATORY PROTEIN"/>
    <property type="match status" value="1"/>
</dbReference>
<dbReference type="Proteomes" id="UP001160625">
    <property type="component" value="Unassembled WGS sequence"/>
</dbReference>
<proteinExistence type="predicted"/>
<sequence length="164" mass="17925">MQESPPSLDALDWQLLGQLSRNGRITQNALSETIGRSPTAIARRQTALEEAGVIAGYEAKLDLRRLGHGTIVHIKIALGSQRAEVLEAFERAVVDCPSVVRCDLMSGTDDYLVTVLARSLDHFAEIHRAELSHLPGVVRMESGFVLREVVKPRLPPALIPATGR</sequence>
<dbReference type="InterPro" id="IPR036388">
    <property type="entry name" value="WH-like_DNA-bd_sf"/>
</dbReference>
<dbReference type="EMBL" id="JARYGZ010000001">
    <property type="protein sequence ID" value="MDH7638402.1"/>
    <property type="molecule type" value="Genomic_DNA"/>
</dbReference>
<dbReference type="Pfam" id="PF01037">
    <property type="entry name" value="AsnC_trans_reg"/>
    <property type="match status" value="1"/>
</dbReference>
<dbReference type="InterPro" id="IPR019887">
    <property type="entry name" value="Tscrpt_reg_AsnC/Lrp_C"/>
</dbReference>
<dbReference type="InterPro" id="IPR036390">
    <property type="entry name" value="WH_DNA-bd_sf"/>
</dbReference>
<dbReference type="PANTHER" id="PTHR30154">
    <property type="entry name" value="LEUCINE-RESPONSIVE REGULATORY PROTEIN"/>
    <property type="match status" value="1"/>
</dbReference>
<evidence type="ECO:0000313" key="5">
    <source>
        <dbReference type="EMBL" id="MDH7638402.1"/>
    </source>
</evidence>
<evidence type="ECO:0000256" key="1">
    <source>
        <dbReference type="ARBA" id="ARBA00023015"/>
    </source>
</evidence>
<keyword evidence="1" id="KW-0805">Transcription regulation</keyword>
<comment type="caution">
    <text evidence="5">The sequence shown here is derived from an EMBL/GenBank/DDBJ whole genome shotgun (WGS) entry which is preliminary data.</text>
</comment>